<accession>A0A0F9N1B4</accession>
<dbReference type="EMBL" id="LAZR01004791">
    <property type="protein sequence ID" value="KKN05547.1"/>
    <property type="molecule type" value="Genomic_DNA"/>
</dbReference>
<protein>
    <submittedName>
        <fullName evidence="1">Uncharacterized protein</fullName>
    </submittedName>
</protein>
<proteinExistence type="predicted"/>
<dbReference type="AlphaFoldDB" id="A0A0F9N1B4"/>
<comment type="caution">
    <text evidence="1">The sequence shown here is derived from an EMBL/GenBank/DDBJ whole genome shotgun (WGS) entry which is preliminary data.</text>
</comment>
<organism evidence="1">
    <name type="scientific">marine sediment metagenome</name>
    <dbReference type="NCBI Taxonomy" id="412755"/>
    <lineage>
        <taxon>unclassified sequences</taxon>
        <taxon>metagenomes</taxon>
        <taxon>ecological metagenomes</taxon>
    </lineage>
</organism>
<gene>
    <name evidence="1" type="ORF">LCGC14_1086330</name>
</gene>
<name>A0A0F9N1B4_9ZZZZ</name>
<evidence type="ECO:0000313" key="1">
    <source>
        <dbReference type="EMBL" id="KKN05547.1"/>
    </source>
</evidence>
<reference evidence="1" key="1">
    <citation type="journal article" date="2015" name="Nature">
        <title>Complex archaea that bridge the gap between prokaryotes and eukaryotes.</title>
        <authorList>
            <person name="Spang A."/>
            <person name="Saw J.H."/>
            <person name="Jorgensen S.L."/>
            <person name="Zaremba-Niedzwiedzka K."/>
            <person name="Martijn J."/>
            <person name="Lind A.E."/>
            <person name="van Eijk R."/>
            <person name="Schleper C."/>
            <person name="Guy L."/>
            <person name="Ettema T.J."/>
        </authorList>
    </citation>
    <scope>NUCLEOTIDE SEQUENCE</scope>
</reference>
<sequence>MIRQLRAVRNQLQGLCHDAANSLRFNQLRRTWTRRGHAWGHGVTLGLVLSAALAACGGSPSVSSPTLDDVTTLEVQRWTPTTDDRTDALNYFLGTQSQPGIGNQGPTRALVLDWWGTNDHGFVWWCKVPTSPPACELYEWDRDWIYHRADRSHGTNADLGFTQLRWMPRRVTPGWTETMQENEIFFYESTDSCEVAALDSPICPQWMRDTGAGPDCRRGFPSVQSTFEIDEDRIGVGFVDGGEFFTYDWRFGWVGWQHPGKGHDIHFPTRVNLGVPGTPPFCQ</sequence>